<dbReference type="Proteomes" id="UP000007490">
    <property type="component" value="Chromosome"/>
</dbReference>
<sequence>MKTQQNMRQMVFVPHRDGECLIGNSNTGRLHSLDCSAIDMMREDHKIPTDGAGFTPCGWCHACGTCHETIFEEVNEDPEGTELCMDKRIIQLFKQTGCASCSSKKGIIKMFHDPHGVRLIGREGHWWIYFECEECGYQTAWWKAMNKLKNSK</sequence>
<dbReference type="OrthoDB" id="72570at2157"/>
<evidence type="ECO:0000313" key="2">
    <source>
        <dbReference type="Proteomes" id="UP000007490"/>
    </source>
</evidence>
<gene>
    <name evidence="1" type="ordered locus">Metbo_1130</name>
</gene>
<dbReference type="STRING" id="877455.Metbo_1130"/>
<dbReference type="eggNOG" id="arCOG12048">
    <property type="taxonomic scope" value="Archaea"/>
</dbReference>
<proteinExistence type="predicted"/>
<dbReference type="EMBL" id="CP002551">
    <property type="protein sequence ID" value="ADZ09374.1"/>
    <property type="molecule type" value="Genomic_DNA"/>
</dbReference>
<dbReference type="SUPFAM" id="SSF57884">
    <property type="entry name" value="Ada DNA repair protein, N-terminal domain (N-Ada 10)"/>
    <property type="match status" value="1"/>
</dbReference>
<dbReference type="KEGG" id="mel:Metbo_1130"/>
<keyword evidence="2" id="KW-1185">Reference proteome</keyword>
<reference evidence="2" key="1">
    <citation type="submission" date="2011-02" db="EMBL/GenBank/DDBJ databases">
        <title>Complete sequence of Methanobacterium sp. AL-21.</title>
        <authorList>
            <consortium name="US DOE Joint Genome Institute"/>
            <person name="Lucas S."/>
            <person name="Copeland A."/>
            <person name="Lapidus A."/>
            <person name="Cheng J.-F."/>
            <person name="Goodwin L."/>
            <person name="Pitluck S."/>
            <person name="Chertkov O."/>
            <person name="Detter J.C."/>
            <person name="Han C."/>
            <person name="Tapia R."/>
            <person name="Land M."/>
            <person name="Hauser L."/>
            <person name="Kyrpides N."/>
            <person name="Ivanova N."/>
            <person name="Mikhailova N."/>
            <person name="Pagani I."/>
            <person name="Cadillo-Quiroz H."/>
            <person name="Imachi H."/>
            <person name="Zinder S."/>
            <person name="Liu W."/>
            <person name="Woyke T."/>
        </authorList>
    </citation>
    <scope>NUCLEOTIDE SEQUENCE [LARGE SCALE GENOMIC DNA]</scope>
    <source>
        <strain evidence="2">AL-21</strain>
    </source>
</reference>
<dbReference type="RefSeq" id="WP_013644725.1">
    <property type="nucleotide sequence ID" value="NC_015216.1"/>
</dbReference>
<dbReference type="GeneID" id="10277580"/>
<name>F0T5Y1_METLA</name>
<reference evidence="1 2" key="2">
    <citation type="journal article" date="2014" name="Int. J. Syst. Evol. Microbiol.">
        <title>Methanobacterium paludis sp. nov. and a novel strain of Methanobacterium lacus isolated from northern peatlands.</title>
        <authorList>
            <person name="Cadillo-Quiroz H."/>
            <person name="Brauer S.L."/>
            <person name="Goodson N."/>
            <person name="Yavitt J.B."/>
            <person name="Zinder S.H."/>
        </authorList>
    </citation>
    <scope>NUCLEOTIDE SEQUENCE [LARGE SCALE GENOMIC DNA]</scope>
    <source>
        <strain evidence="1 2">AL-21</strain>
    </source>
</reference>
<dbReference type="InterPro" id="IPR035451">
    <property type="entry name" value="Ada-like_dom_sf"/>
</dbReference>
<dbReference type="AlphaFoldDB" id="F0T5Y1"/>
<accession>F0T5Y1</accession>
<evidence type="ECO:0000313" key="1">
    <source>
        <dbReference type="EMBL" id="ADZ09374.1"/>
    </source>
</evidence>
<protein>
    <submittedName>
        <fullName evidence="1">Uncharacterized protein</fullName>
    </submittedName>
</protein>
<dbReference type="HOGENOM" id="CLU_1718227_0_0_2"/>
<organism evidence="1 2">
    <name type="scientific">Methanobacterium lacus (strain AL-21)</name>
    <dbReference type="NCBI Taxonomy" id="877455"/>
    <lineage>
        <taxon>Archaea</taxon>
        <taxon>Methanobacteriati</taxon>
        <taxon>Methanobacteriota</taxon>
        <taxon>Methanomada group</taxon>
        <taxon>Methanobacteria</taxon>
        <taxon>Methanobacteriales</taxon>
        <taxon>Methanobacteriaceae</taxon>
        <taxon>Methanobacterium</taxon>
    </lineage>
</organism>